<name>A0A8J2JJT9_9HEXA</name>
<proteinExistence type="predicted"/>
<sequence>HALTADLWTDNHHINNYRLDQPTSGKGNQDKFVVRQLSCSPSLQAG</sequence>
<evidence type="ECO:0000313" key="2">
    <source>
        <dbReference type="Proteomes" id="UP000708208"/>
    </source>
</evidence>
<accession>A0A8J2JJT9</accession>
<dbReference type="EMBL" id="CAJVCH010032095">
    <property type="protein sequence ID" value="CAG7710999.1"/>
    <property type="molecule type" value="Genomic_DNA"/>
</dbReference>
<dbReference type="Proteomes" id="UP000708208">
    <property type="component" value="Unassembled WGS sequence"/>
</dbReference>
<evidence type="ECO:0000313" key="1">
    <source>
        <dbReference type="EMBL" id="CAG7710999.1"/>
    </source>
</evidence>
<feature type="non-terminal residue" evidence="1">
    <location>
        <position position="1"/>
    </location>
</feature>
<keyword evidence="2" id="KW-1185">Reference proteome</keyword>
<feature type="non-terminal residue" evidence="1">
    <location>
        <position position="46"/>
    </location>
</feature>
<reference evidence="1" key="1">
    <citation type="submission" date="2021-06" db="EMBL/GenBank/DDBJ databases">
        <authorList>
            <person name="Hodson N. C."/>
            <person name="Mongue J. A."/>
            <person name="Jaron S. K."/>
        </authorList>
    </citation>
    <scope>NUCLEOTIDE SEQUENCE</scope>
</reference>
<organism evidence="1 2">
    <name type="scientific">Allacma fusca</name>
    <dbReference type="NCBI Taxonomy" id="39272"/>
    <lineage>
        <taxon>Eukaryota</taxon>
        <taxon>Metazoa</taxon>
        <taxon>Ecdysozoa</taxon>
        <taxon>Arthropoda</taxon>
        <taxon>Hexapoda</taxon>
        <taxon>Collembola</taxon>
        <taxon>Symphypleona</taxon>
        <taxon>Sminthuridae</taxon>
        <taxon>Allacma</taxon>
    </lineage>
</organism>
<dbReference type="AlphaFoldDB" id="A0A8J2JJT9"/>
<comment type="caution">
    <text evidence="1">The sequence shown here is derived from an EMBL/GenBank/DDBJ whole genome shotgun (WGS) entry which is preliminary data.</text>
</comment>
<protein>
    <submittedName>
        <fullName evidence="1">Uncharacterized protein</fullName>
    </submittedName>
</protein>
<gene>
    <name evidence="1" type="ORF">AFUS01_LOCUS5069</name>
</gene>